<dbReference type="InterPro" id="IPR027417">
    <property type="entry name" value="P-loop_NTPase"/>
</dbReference>
<keyword evidence="9" id="KW-0472">Membrane</keyword>
<dbReference type="SMART" id="SM00382">
    <property type="entry name" value="AAA"/>
    <property type="match status" value="2"/>
</dbReference>
<comment type="caution">
    <text evidence="12">The sequence shown here is derived from an EMBL/GenBank/DDBJ whole genome shotgun (WGS) entry which is preliminary data.</text>
</comment>
<keyword evidence="7 12" id="KW-0067">ATP-binding</keyword>
<evidence type="ECO:0000256" key="5">
    <source>
        <dbReference type="ARBA" id="ARBA00022737"/>
    </source>
</evidence>
<evidence type="ECO:0000256" key="4">
    <source>
        <dbReference type="ARBA" id="ARBA00022475"/>
    </source>
</evidence>
<sequence length="470" mass="52782">MKQFAINSENASFRFLYAVEPFLKSIHLKVTPGECILICGKSGSGKTTFSRLLNGISPNYIEGDLTGHVETYGLVTGEADIKDYVPVVGSVFQNPKTQHFTANTTYELAFPLENIGKPSNQIFKRIDETMEELDITHLLNRDIFKLSGGEKQLIAMATANMLNPKVLVLDEVTSNLDQHAVEQMKKIIQKIKDKGVTIILTEHRLAWSKGLVDRYVLFNEGKLIQEWKSDEFNQLTNDELEQIGLRAMDLSEKHKMLVKKQQTTTMSKDSYLLQTKDLSIGYKKKQPVLSNISIGISQNKVTGIMGPNGVGKSTLANTLTGLLSPLSGKILWQKKALSAKDLMKKSFLVMQDTNYQLFSESVSEEVLLNAKHPEQKNLVLEKLNLLDVEKRHPMSLSDGQKQRVAIASAILSGKELIIFDEPTSGLDYFNMQRFGELLSMLKETDAITAIITHDIELASEWCDEIIELRR</sequence>
<evidence type="ECO:0000256" key="10">
    <source>
        <dbReference type="ARBA" id="ARBA00025157"/>
    </source>
</evidence>
<reference evidence="13" key="1">
    <citation type="journal article" date="2019" name="Int. J. Syst. Evol. Microbiol.">
        <title>The Global Catalogue of Microorganisms (GCM) 10K type strain sequencing project: providing services to taxonomists for standard genome sequencing and annotation.</title>
        <authorList>
            <consortium name="The Broad Institute Genomics Platform"/>
            <consortium name="The Broad Institute Genome Sequencing Center for Infectious Disease"/>
            <person name="Wu L."/>
            <person name="Ma J."/>
        </authorList>
    </citation>
    <scope>NUCLEOTIDE SEQUENCE [LARGE SCALE GENOMIC DNA]</scope>
    <source>
        <strain evidence="13">JCM 8736</strain>
    </source>
</reference>
<evidence type="ECO:0000313" key="13">
    <source>
        <dbReference type="Proteomes" id="UP001501577"/>
    </source>
</evidence>
<evidence type="ECO:0000256" key="3">
    <source>
        <dbReference type="ARBA" id="ARBA00022448"/>
    </source>
</evidence>
<evidence type="ECO:0000313" key="12">
    <source>
        <dbReference type="EMBL" id="GAA3013661.1"/>
    </source>
</evidence>
<keyword evidence="13" id="KW-1185">Reference proteome</keyword>
<dbReference type="RefSeq" id="WP_068710541.1">
    <property type="nucleotide sequence ID" value="NZ_BAAAXQ010000021.1"/>
</dbReference>
<evidence type="ECO:0000256" key="7">
    <source>
        <dbReference type="ARBA" id="ARBA00022840"/>
    </source>
</evidence>
<proteinExistence type="inferred from homology"/>
<dbReference type="EMBL" id="BAAAXQ010000021">
    <property type="protein sequence ID" value="GAA3013661.1"/>
    <property type="molecule type" value="Genomic_DNA"/>
</dbReference>
<dbReference type="SUPFAM" id="SSF52540">
    <property type="entry name" value="P-loop containing nucleoside triphosphate hydrolases"/>
    <property type="match status" value="2"/>
</dbReference>
<evidence type="ECO:0000256" key="6">
    <source>
        <dbReference type="ARBA" id="ARBA00022741"/>
    </source>
</evidence>
<organism evidence="12 13">
    <name type="scientific">Tetragenococcus solitarius</name>
    <dbReference type="NCBI Taxonomy" id="71453"/>
    <lineage>
        <taxon>Bacteria</taxon>
        <taxon>Bacillati</taxon>
        <taxon>Bacillota</taxon>
        <taxon>Bacilli</taxon>
        <taxon>Lactobacillales</taxon>
        <taxon>Enterococcaceae</taxon>
        <taxon>Tetragenococcus</taxon>
    </lineage>
</organism>
<dbReference type="CDD" id="cd03225">
    <property type="entry name" value="ABC_cobalt_CbiO_domain1"/>
    <property type="match status" value="1"/>
</dbReference>
<comment type="similarity">
    <text evidence="2">Belongs to the ABC transporter superfamily.</text>
</comment>
<dbReference type="PANTHER" id="PTHR43553:SF23">
    <property type="entry name" value="ABC TRANSPORTER ATP-BINDING COMPONENT"/>
    <property type="match status" value="1"/>
</dbReference>
<evidence type="ECO:0000256" key="2">
    <source>
        <dbReference type="ARBA" id="ARBA00005417"/>
    </source>
</evidence>
<dbReference type="Pfam" id="PF00005">
    <property type="entry name" value="ABC_tran"/>
    <property type="match status" value="2"/>
</dbReference>
<keyword evidence="8" id="KW-1278">Translocase</keyword>
<evidence type="ECO:0000256" key="9">
    <source>
        <dbReference type="ARBA" id="ARBA00023136"/>
    </source>
</evidence>
<keyword evidence="5" id="KW-0677">Repeat</keyword>
<accession>A0ABP6KJB3</accession>
<gene>
    <name evidence="12" type="ORF">GCM10019998_07230</name>
</gene>
<evidence type="ECO:0000256" key="1">
    <source>
        <dbReference type="ARBA" id="ARBA00004202"/>
    </source>
</evidence>
<keyword evidence="3" id="KW-0813">Transport</keyword>
<dbReference type="GO" id="GO:0005524">
    <property type="term" value="F:ATP binding"/>
    <property type="evidence" value="ECO:0007669"/>
    <property type="project" value="UniProtKB-KW"/>
</dbReference>
<comment type="subcellular location">
    <subcellularLocation>
        <location evidence="1">Cell membrane</location>
        <topology evidence="1">Peripheral membrane protein</topology>
    </subcellularLocation>
</comment>
<dbReference type="Proteomes" id="UP001501577">
    <property type="component" value="Unassembled WGS sequence"/>
</dbReference>
<feature type="domain" description="ABC transporter" evidence="11">
    <location>
        <begin position="273"/>
        <end position="470"/>
    </location>
</feature>
<keyword evidence="6" id="KW-0547">Nucleotide-binding</keyword>
<name>A0ABP6KJB3_9ENTE</name>
<keyword evidence="4" id="KW-1003">Cell membrane</keyword>
<dbReference type="InterPro" id="IPR003439">
    <property type="entry name" value="ABC_transporter-like_ATP-bd"/>
</dbReference>
<dbReference type="Gene3D" id="3.40.50.300">
    <property type="entry name" value="P-loop containing nucleotide triphosphate hydrolases"/>
    <property type="match status" value="2"/>
</dbReference>
<protein>
    <submittedName>
        <fullName evidence="12">Energy-coupling factor ABC transporter ATP-binding protein</fullName>
    </submittedName>
</protein>
<dbReference type="InterPro" id="IPR015856">
    <property type="entry name" value="ABC_transpr_CbiO/EcfA_su"/>
</dbReference>
<dbReference type="InterPro" id="IPR050095">
    <property type="entry name" value="ECF_ABC_transporter_ATP-bd"/>
</dbReference>
<dbReference type="PROSITE" id="PS50893">
    <property type="entry name" value="ABC_TRANSPORTER_2"/>
    <property type="match status" value="2"/>
</dbReference>
<dbReference type="InterPro" id="IPR003593">
    <property type="entry name" value="AAA+_ATPase"/>
</dbReference>
<feature type="domain" description="ABC transporter" evidence="11">
    <location>
        <begin position="6"/>
        <end position="245"/>
    </location>
</feature>
<evidence type="ECO:0000259" key="11">
    <source>
        <dbReference type="PROSITE" id="PS50893"/>
    </source>
</evidence>
<evidence type="ECO:0000256" key="8">
    <source>
        <dbReference type="ARBA" id="ARBA00022967"/>
    </source>
</evidence>
<dbReference type="PANTHER" id="PTHR43553">
    <property type="entry name" value="HEAVY METAL TRANSPORTER"/>
    <property type="match status" value="1"/>
</dbReference>
<comment type="function">
    <text evidence="10">Probably part of an ABC transporter complex. Responsible for energy coupling to the transport system.</text>
</comment>